<evidence type="ECO:0000313" key="3">
    <source>
        <dbReference type="Proteomes" id="UP000037035"/>
    </source>
</evidence>
<feature type="domain" description="ATP-citrate synthase citrate-binding" evidence="1">
    <location>
        <begin position="11"/>
        <end position="142"/>
    </location>
</feature>
<dbReference type="Proteomes" id="UP000037035">
    <property type="component" value="Unassembled WGS sequence"/>
</dbReference>
<dbReference type="SUPFAM" id="SSF52210">
    <property type="entry name" value="Succinyl-CoA synthetase domains"/>
    <property type="match status" value="1"/>
</dbReference>
<gene>
    <name evidence="2" type="ORF">VP01_2655g7</name>
</gene>
<dbReference type="InterPro" id="IPR032263">
    <property type="entry name" value="Citrate-bd"/>
</dbReference>
<keyword evidence="3" id="KW-1185">Reference proteome</keyword>
<proteinExistence type="predicted"/>
<name>A0A0L6V5Y2_9BASI</name>
<reference evidence="2 3" key="1">
    <citation type="submission" date="2015-08" db="EMBL/GenBank/DDBJ databases">
        <title>Next Generation Sequencing and Analysis of the Genome of Puccinia sorghi L Schw, the Causal Agent of Maize Common Rust.</title>
        <authorList>
            <person name="Rochi L."/>
            <person name="Burguener G."/>
            <person name="Darino M."/>
            <person name="Turjanski A."/>
            <person name="Kreff E."/>
            <person name="Dieguez M.J."/>
            <person name="Sacco F."/>
        </authorList>
    </citation>
    <scope>NUCLEOTIDE SEQUENCE [LARGE SCALE GENOMIC DNA]</scope>
    <source>
        <strain evidence="2 3">RO10H11247</strain>
    </source>
</reference>
<feature type="non-terminal residue" evidence="2">
    <location>
        <position position="142"/>
    </location>
</feature>
<dbReference type="GO" id="GO:0016829">
    <property type="term" value="F:lyase activity"/>
    <property type="evidence" value="ECO:0007669"/>
    <property type="project" value="UniProtKB-KW"/>
</dbReference>
<accession>A0A0L6V5Y2</accession>
<dbReference type="Pfam" id="PF16114">
    <property type="entry name" value="Citrate_bind"/>
    <property type="match status" value="1"/>
</dbReference>
<organism evidence="2 3">
    <name type="scientific">Puccinia sorghi</name>
    <dbReference type="NCBI Taxonomy" id="27349"/>
    <lineage>
        <taxon>Eukaryota</taxon>
        <taxon>Fungi</taxon>
        <taxon>Dikarya</taxon>
        <taxon>Basidiomycota</taxon>
        <taxon>Pucciniomycotina</taxon>
        <taxon>Pucciniomycetes</taxon>
        <taxon>Pucciniales</taxon>
        <taxon>Pucciniaceae</taxon>
        <taxon>Puccinia</taxon>
    </lineage>
</organism>
<dbReference type="EMBL" id="LAVV01007563">
    <property type="protein sequence ID" value="KNZ55535.1"/>
    <property type="molecule type" value="Genomic_DNA"/>
</dbReference>
<keyword evidence="2" id="KW-0456">Lyase</keyword>
<dbReference type="InterPro" id="IPR016102">
    <property type="entry name" value="Succinyl-CoA_synth-like"/>
</dbReference>
<evidence type="ECO:0000313" key="2">
    <source>
        <dbReference type="EMBL" id="KNZ55535.1"/>
    </source>
</evidence>
<dbReference type="STRING" id="27349.A0A0L6V5Y2"/>
<dbReference type="FunFam" id="3.40.50.261:FF:000008">
    <property type="entry name" value="ATP-citrate synthase alpha chain protein"/>
    <property type="match status" value="1"/>
</dbReference>
<dbReference type="VEuPathDB" id="FungiDB:VP01_2655g7"/>
<evidence type="ECO:0000259" key="1">
    <source>
        <dbReference type="Pfam" id="PF16114"/>
    </source>
</evidence>
<sequence length="142" mass="15240">MVFPAPFGCDLMQEEAYIQKLDASTGALLKLTILNAQGRVWTMVAGGGASVVYFHAIAAHGFAHKLANYGEYSGAPTKSQTFEYTKTILDLMTRGEPHPDGKVLIIGGGIANFTNVAATFGGIIDALKDYKEGLQCHKVKIF</sequence>
<dbReference type="Gene3D" id="3.40.50.261">
    <property type="entry name" value="Succinyl-CoA synthetase domains"/>
    <property type="match status" value="1"/>
</dbReference>
<protein>
    <submittedName>
        <fullName evidence="2">ATP citrate (Pro-S)-lyase</fullName>
    </submittedName>
</protein>
<comment type="caution">
    <text evidence="2">The sequence shown here is derived from an EMBL/GenBank/DDBJ whole genome shotgun (WGS) entry which is preliminary data.</text>
</comment>
<dbReference type="OrthoDB" id="3261737at2759"/>
<dbReference type="AlphaFoldDB" id="A0A0L6V5Y2"/>